<comment type="caution">
    <text evidence="3">The sequence shown here is derived from an EMBL/GenBank/DDBJ whole genome shotgun (WGS) entry which is preliminary data.</text>
</comment>
<accession>A0A9W7YBD7</accession>
<dbReference type="GO" id="GO:0005829">
    <property type="term" value="C:cytosol"/>
    <property type="evidence" value="ECO:0007669"/>
    <property type="project" value="TreeGrafter"/>
</dbReference>
<gene>
    <name evidence="3" type="ORF">LPJ61_000649</name>
</gene>
<dbReference type="Gene3D" id="3.30.450.40">
    <property type="match status" value="1"/>
</dbReference>
<dbReference type="SUPFAM" id="SSF55781">
    <property type="entry name" value="GAF domain-like"/>
    <property type="match status" value="1"/>
</dbReference>
<evidence type="ECO:0000313" key="4">
    <source>
        <dbReference type="Proteomes" id="UP001143981"/>
    </source>
</evidence>
<reference evidence="3" key="1">
    <citation type="submission" date="2022-07" db="EMBL/GenBank/DDBJ databases">
        <title>Phylogenomic reconstructions and comparative analyses of Kickxellomycotina fungi.</title>
        <authorList>
            <person name="Reynolds N.K."/>
            <person name="Stajich J.E."/>
            <person name="Barry K."/>
            <person name="Grigoriev I.V."/>
            <person name="Crous P."/>
            <person name="Smith M.E."/>
        </authorList>
    </citation>
    <scope>NUCLEOTIDE SEQUENCE</scope>
    <source>
        <strain evidence="3">BCRC 34381</strain>
    </source>
</reference>
<dbReference type="InterPro" id="IPR051330">
    <property type="entry name" value="Phosphatase_reg/MetRdx"/>
</dbReference>
<evidence type="ECO:0000256" key="1">
    <source>
        <dbReference type="ARBA" id="ARBA00038454"/>
    </source>
</evidence>
<dbReference type="EMBL" id="JANBOI010000035">
    <property type="protein sequence ID" value="KAJ1735235.1"/>
    <property type="molecule type" value="Genomic_DNA"/>
</dbReference>
<dbReference type="OrthoDB" id="15735at2759"/>
<dbReference type="Pfam" id="PF13185">
    <property type="entry name" value="GAF_2"/>
    <property type="match status" value="1"/>
</dbReference>
<comment type="similarity">
    <text evidence="1">Belongs to the free Met sulfoxide reductase family.</text>
</comment>
<dbReference type="PANTHER" id="PTHR21021:SF15">
    <property type="entry name" value="FREE METHIONINE-R-SULFOXIDE REDUCTASE"/>
    <property type="match status" value="1"/>
</dbReference>
<keyword evidence="4" id="KW-1185">Reference proteome</keyword>
<sequence>MAEFIPGFSDTLNAKARLYRDLAAECAALLQGQRNVVTNMANVAALVYHGLREASAREGKQVNWAGFYLRDAARPDTLVLGPFQGRPACTEIAFGKGVCGTAASEAKSVTVKDVREFPGHIACDAASRSEIVVPLLSHCGRILGVLDVDAPEVDSFDDYDRIGLEAIARMVVEASDM</sequence>
<dbReference type="PROSITE" id="PS01320">
    <property type="entry name" value="UPF0067"/>
    <property type="match status" value="1"/>
</dbReference>
<dbReference type="InterPro" id="IPR000614">
    <property type="entry name" value="FRMsr_CS"/>
</dbReference>
<evidence type="ECO:0000259" key="2">
    <source>
        <dbReference type="Pfam" id="PF13185"/>
    </source>
</evidence>
<dbReference type="InterPro" id="IPR003018">
    <property type="entry name" value="GAF"/>
</dbReference>
<protein>
    <recommendedName>
        <fullName evidence="2">GAF domain-containing protein</fullName>
    </recommendedName>
</protein>
<evidence type="ECO:0000313" key="3">
    <source>
        <dbReference type="EMBL" id="KAJ1735235.1"/>
    </source>
</evidence>
<dbReference type="InterPro" id="IPR029016">
    <property type="entry name" value="GAF-like_dom_sf"/>
</dbReference>
<organism evidence="3 4">
    <name type="scientific">Coemansia biformis</name>
    <dbReference type="NCBI Taxonomy" id="1286918"/>
    <lineage>
        <taxon>Eukaryota</taxon>
        <taxon>Fungi</taxon>
        <taxon>Fungi incertae sedis</taxon>
        <taxon>Zoopagomycota</taxon>
        <taxon>Kickxellomycotina</taxon>
        <taxon>Kickxellomycetes</taxon>
        <taxon>Kickxellales</taxon>
        <taxon>Kickxellaceae</taxon>
        <taxon>Coemansia</taxon>
    </lineage>
</organism>
<proteinExistence type="inferred from homology"/>
<name>A0A9W7YBD7_9FUNG</name>
<dbReference type="Proteomes" id="UP001143981">
    <property type="component" value="Unassembled WGS sequence"/>
</dbReference>
<dbReference type="FunFam" id="3.30.450.40:FF:000008">
    <property type="entry name" value="GAF domain-containing proteins"/>
    <property type="match status" value="1"/>
</dbReference>
<dbReference type="PANTHER" id="PTHR21021">
    <property type="entry name" value="GAF/PUTATIVE CYTOSKELETAL PROTEIN"/>
    <property type="match status" value="1"/>
</dbReference>
<feature type="domain" description="GAF" evidence="2">
    <location>
        <begin position="66"/>
        <end position="169"/>
    </location>
</feature>
<dbReference type="AlphaFoldDB" id="A0A9W7YBD7"/>
<dbReference type="GO" id="GO:0033745">
    <property type="term" value="F:L-methionine-(R)-S-oxide reductase activity"/>
    <property type="evidence" value="ECO:0007669"/>
    <property type="project" value="TreeGrafter"/>
</dbReference>